<evidence type="ECO:0000256" key="6">
    <source>
        <dbReference type="ARBA" id="ARBA00023054"/>
    </source>
</evidence>
<reference evidence="13" key="1">
    <citation type="submission" date="2014-05" db="EMBL/GenBank/DDBJ databases">
        <title>The transcriptome of the halophilic microalga Tetraselmis sp. GSL018 isolated from the Great Salt Lake, Utah.</title>
        <authorList>
            <person name="Jinkerson R.E."/>
            <person name="D'Adamo S."/>
            <person name="Posewitz M.C."/>
        </authorList>
    </citation>
    <scope>NUCLEOTIDE SEQUENCE</scope>
    <source>
        <strain evidence="13">GSL018</strain>
    </source>
</reference>
<accession>A0A061SF31</accession>
<dbReference type="PROSITE" id="PS50067">
    <property type="entry name" value="KINESIN_MOTOR_2"/>
    <property type="match status" value="1"/>
</dbReference>
<keyword evidence="7 9" id="KW-0505">Motor protein</keyword>
<dbReference type="InterPro" id="IPR001752">
    <property type="entry name" value="Kinesin_motor_dom"/>
</dbReference>
<dbReference type="AlphaFoldDB" id="A0A061SF31"/>
<evidence type="ECO:0000259" key="12">
    <source>
        <dbReference type="PROSITE" id="PS50067"/>
    </source>
</evidence>
<keyword evidence="4 9" id="KW-0547">Nucleotide-binding</keyword>
<keyword evidence="3 10" id="KW-0493">Microtubule</keyword>
<protein>
    <recommendedName>
        <fullName evidence="10">Kinesin-like protein</fullName>
    </recommendedName>
</protein>
<feature type="region of interest" description="Disordered" evidence="11">
    <location>
        <begin position="743"/>
        <end position="768"/>
    </location>
</feature>
<dbReference type="EMBL" id="GBEZ01003511">
    <property type="protein sequence ID" value="JAC81634.1"/>
    <property type="molecule type" value="Transcribed_RNA"/>
</dbReference>
<dbReference type="InterPro" id="IPR027417">
    <property type="entry name" value="P-loop_NTPase"/>
</dbReference>
<evidence type="ECO:0000256" key="2">
    <source>
        <dbReference type="ARBA" id="ARBA00022490"/>
    </source>
</evidence>
<dbReference type="InterPro" id="IPR027640">
    <property type="entry name" value="Kinesin-like_fam"/>
</dbReference>
<feature type="binding site" evidence="9">
    <location>
        <begin position="96"/>
        <end position="103"/>
    </location>
    <ligand>
        <name>ATP</name>
        <dbReference type="ChEBI" id="CHEBI:30616"/>
    </ligand>
</feature>
<organism evidence="13">
    <name type="scientific">Tetraselmis sp. GSL018</name>
    <dbReference type="NCBI Taxonomy" id="582737"/>
    <lineage>
        <taxon>Eukaryota</taxon>
        <taxon>Viridiplantae</taxon>
        <taxon>Chlorophyta</taxon>
        <taxon>core chlorophytes</taxon>
        <taxon>Chlorodendrophyceae</taxon>
        <taxon>Chlorodendrales</taxon>
        <taxon>Chlorodendraceae</taxon>
        <taxon>Tetraselmis</taxon>
    </lineage>
</organism>
<comment type="similarity">
    <text evidence="9 10">Belongs to the TRAFAC class myosin-kinesin ATPase superfamily. Kinesin family.</text>
</comment>
<dbReference type="PROSITE" id="PS00411">
    <property type="entry name" value="KINESIN_MOTOR_1"/>
    <property type="match status" value="1"/>
</dbReference>
<feature type="compositionally biased region" description="Basic and acidic residues" evidence="11">
    <location>
        <begin position="461"/>
        <end position="480"/>
    </location>
</feature>
<feature type="region of interest" description="Disordered" evidence="11">
    <location>
        <begin position="640"/>
        <end position="660"/>
    </location>
</feature>
<evidence type="ECO:0000256" key="4">
    <source>
        <dbReference type="ARBA" id="ARBA00022741"/>
    </source>
</evidence>
<dbReference type="PRINTS" id="PR00380">
    <property type="entry name" value="KINESINHEAVY"/>
</dbReference>
<feature type="domain" description="Kinesin motor" evidence="12">
    <location>
        <begin position="9"/>
        <end position="338"/>
    </location>
</feature>
<comment type="subcellular location">
    <subcellularLocation>
        <location evidence="1">Cytoplasm</location>
        <location evidence="1">Cytoskeleton</location>
    </subcellularLocation>
</comment>
<keyword evidence="2" id="KW-0963">Cytoplasm</keyword>
<evidence type="ECO:0000256" key="7">
    <source>
        <dbReference type="ARBA" id="ARBA00023175"/>
    </source>
</evidence>
<evidence type="ECO:0000256" key="5">
    <source>
        <dbReference type="ARBA" id="ARBA00022840"/>
    </source>
</evidence>
<dbReference type="Gene3D" id="3.40.850.10">
    <property type="entry name" value="Kinesin motor domain"/>
    <property type="match status" value="1"/>
</dbReference>
<name>A0A061SF31_9CHLO</name>
<dbReference type="FunFam" id="3.40.850.10:FF:000029">
    <property type="entry name" value="Kinesin-like protein KIF17"/>
    <property type="match status" value="1"/>
</dbReference>
<dbReference type="CDD" id="cd01371">
    <property type="entry name" value="KISc_KIF3"/>
    <property type="match status" value="1"/>
</dbReference>
<dbReference type="GO" id="GO:0005874">
    <property type="term" value="C:microtubule"/>
    <property type="evidence" value="ECO:0007669"/>
    <property type="project" value="UniProtKB-KW"/>
</dbReference>
<dbReference type="InterPro" id="IPR019821">
    <property type="entry name" value="Kinesin_motor_CS"/>
</dbReference>
<dbReference type="InterPro" id="IPR036961">
    <property type="entry name" value="Kinesin_motor_dom_sf"/>
</dbReference>
<feature type="region of interest" description="Disordered" evidence="11">
    <location>
        <begin position="514"/>
        <end position="537"/>
    </location>
</feature>
<dbReference type="PANTHER" id="PTHR47969">
    <property type="entry name" value="CHROMOSOME-ASSOCIATED KINESIN KIF4A-RELATED"/>
    <property type="match status" value="1"/>
</dbReference>
<dbReference type="PANTHER" id="PTHR47969:SF21">
    <property type="entry name" value="KINESIN-LIKE PROTEIN"/>
    <property type="match status" value="1"/>
</dbReference>
<feature type="compositionally biased region" description="Basic residues" evidence="11">
    <location>
        <begin position="759"/>
        <end position="768"/>
    </location>
</feature>
<evidence type="ECO:0000256" key="11">
    <source>
        <dbReference type="SAM" id="MobiDB-lite"/>
    </source>
</evidence>
<evidence type="ECO:0000256" key="1">
    <source>
        <dbReference type="ARBA" id="ARBA00004245"/>
    </source>
</evidence>
<dbReference type="Pfam" id="PF00225">
    <property type="entry name" value="Kinesin"/>
    <property type="match status" value="1"/>
</dbReference>
<feature type="compositionally biased region" description="Basic and acidic residues" evidence="11">
    <location>
        <begin position="431"/>
        <end position="454"/>
    </location>
</feature>
<dbReference type="GO" id="GO:0003777">
    <property type="term" value="F:microtubule motor activity"/>
    <property type="evidence" value="ECO:0007669"/>
    <property type="project" value="InterPro"/>
</dbReference>
<feature type="compositionally biased region" description="Basic and acidic residues" evidence="11">
    <location>
        <begin position="515"/>
        <end position="537"/>
    </location>
</feature>
<evidence type="ECO:0000313" key="13">
    <source>
        <dbReference type="EMBL" id="JAC81634.1"/>
    </source>
</evidence>
<proteinExistence type="inferred from homology"/>
<feature type="region of interest" description="Disordered" evidence="11">
    <location>
        <begin position="431"/>
        <end position="480"/>
    </location>
</feature>
<sequence>MSPKGDDECVKVVVRCRPMNEKEIQEGRQRIVDMDLELGQVSLRNPKLDTREPPKAFTFDQVYDWDSKQIDIFNISAKPIVDSVISGYNGTMFAYGQTGTGKSFTMDGGPGELQGIIPNAFKHIFSHIDASDNTQFLVRASYLEIYNEEIRDLLSRNPKNKLDLKENVDTGVYVKGLNSFVVKSVPEIQNVMDVGKKNRSVGATLMNQDSSRSHSIFCITIETSEITGGADAHIRAGKLNLVDLAGSERQSKTGATGDRLKEATKINLSLSALGNVISSLVDGKSGHIPYRDSKLTRLLQDSLGGNTKTVMIANLGPADYNYDETLSTLRYANRAKNIKNKPRINEDPKDAMLREFQEEIRRLKAELEQAGSEGGLPTDEERIVEKVVEKEKPIDEREMESMKREIEAELKANISAENLDEEELARIREEAEKQAKEELQKLEAEKEKARREAAKLMTEAQTKEEERAAAAEQARKAAEQKEALQKKLEAMQSKIRMGEQKGVGLKGVVDETAEEVEKKRRELEERQARARSDQERLAKLEEEQLASEETYSTMQQEADQKGAKLKKLWAKYRQVKQEVDDINQEIQREREDMMDSLRMLTQQMALKTLVIEAFVPAEEVAKVQRRAKWDEEREQWDLEPISAEGRREQASGRRPVSASNVRRPMSGFAKMAQSVGDQNPRFKSENILSLELDMPERTTLDFGAPMMDDRIQAALDAAFVNDGEMLFMPSDASGNVILADENNIKKHAAHRPQSARPKSSSRRRGTEK</sequence>
<keyword evidence="6" id="KW-0175">Coiled coil</keyword>
<evidence type="ECO:0000256" key="9">
    <source>
        <dbReference type="PROSITE-ProRule" id="PRU00283"/>
    </source>
</evidence>
<dbReference type="SUPFAM" id="SSF52540">
    <property type="entry name" value="P-loop containing nucleoside triphosphate hydrolases"/>
    <property type="match status" value="1"/>
</dbReference>
<keyword evidence="5 9" id="KW-0067">ATP-binding</keyword>
<keyword evidence="8" id="KW-0206">Cytoskeleton</keyword>
<evidence type="ECO:0000256" key="8">
    <source>
        <dbReference type="ARBA" id="ARBA00023212"/>
    </source>
</evidence>
<dbReference type="GO" id="GO:0005524">
    <property type="term" value="F:ATP binding"/>
    <property type="evidence" value="ECO:0007669"/>
    <property type="project" value="UniProtKB-UniRule"/>
</dbReference>
<dbReference type="SMART" id="SM00129">
    <property type="entry name" value="KISc"/>
    <property type="match status" value="1"/>
</dbReference>
<dbReference type="GO" id="GO:0008017">
    <property type="term" value="F:microtubule binding"/>
    <property type="evidence" value="ECO:0007669"/>
    <property type="project" value="InterPro"/>
</dbReference>
<gene>
    <name evidence="13" type="primary">KIF3_17</name>
    <name evidence="13" type="ORF">TSPGSL018_7465</name>
</gene>
<dbReference type="GO" id="GO:0007018">
    <property type="term" value="P:microtubule-based movement"/>
    <property type="evidence" value="ECO:0007669"/>
    <property type="project" value="InterPro"/>
</dbReference>
<evidence type="ECO:0000256" key="3">
    <source>
        <dbReference type="ARBA" id="ARBA00022701"/>
    </source>
</evidence>
<evidence type="ECO:0000256" key="10">
    <source>
        <dbReference type="RuleBase" id="RU000394"/>
    </source>
</evidence>